<dbReference type="OMA" id="YPQMRVA"/>
<dbReference type="GO" id="GO:0005737">
    <property type="term" value="C:cytoplasm"/>
    <property type="evidence" value="ECO:0007669"/>
    <property type="project" value="TreeGrafter"/>
</dbReference>
<gene>
    <name evidence="2" type="ORF">HYPSUDRAFT_63726</name>
</gene>
<dbReference type="PANTHER" id="PTHR15430">
    <property type="entry name" value="GLOMULIN"/>
    <property type="match status" value="1"/>
</dbReference>
<accession>A0A0D2Q5V7</accession>
<dbReference type="Proteomes" id="UP000054270">
    <property type="component" value="Unassembled WGS sequence"/>
</dbReference>
<name>A0A0D2Q5V7_HYPSF</name>
<evidence type="ECO:0000313" key="2">
    <source>
        <dbReference type="EMBL" id="KJA26965.1"/>
    </source>
</evidence>
<evidence type="ECO:0000256" key="1">
    <source>
        <dbReference type="SAM" id="MobiDB-lite"/>
    </source>
</evidence>
<sequence>MVERELTDALNLSEQCSDEEVTSSIAGLLMSAVHDANPPKSLADVYHIITTFRATSYLDPLNMIPLLLPCDDFEARNIIALIGNCSSAKEVVMTVQEAMERLERALEREDDDDEKDEAKDEDVLHSRKQNSTIIQFLILIELYSSAIPRIKLRHKTASDTLRPLLDELENVASLASSHSTQNEACDILSSISKLSINIDKWVASNATDGSKDDRATCKAIIGGVLDRSLLICRHGLHTSIAQRTLEKCFPRLASRSATGTSGGSGESAVMEWLDAHHSLGFQFVSLDRLASPSDLIFYAYSPPAPIDLEKLLAFIIPALIASIQTNEFLNESLAVLITYLHAWQTTKPTASLPHDITIPLCGLLPSIASAHLDPSVRHQTFRVLSLLLSVADPWLRFQNLVEYTRDSEYPQMRVAAVGLVKDTLIKSLSSPNAKDDPFCSLLFLRSFGPILFRPDPHDLLSETLTLDQFQETLEPGRLVECLSLYYVLIQRDASNATGIRDKDVQNSIEHTFLSPLRASVERWMATSDGMEGHLHNVTPIISLKICLERVDTAIANISK</sequence>
<keyword evidence="3" id="KW-1185">Reference proteome</keyword>
<dbReference type="AlphaFoldDB" id="A0A0D2Q5V7"/>
<dbReference type="PANTHER" id="PTHR15430:SF1">
    <property type="entry name" value="GLOMULIN"/>
    <property type="match status" value="1"/>
</dbReference>
<dbReference type="Pfam" id="PF08568">
    <property type="entry name" value="Kinetochor_Ybp2"/>
    <property type="match status" value="1"/>
</dbReference>
<dbReference type="STRING" id="945553.A0A0D2Q5V7"/>
<dbReference type="OrthoDB" id="5396786at2759"/>
<proteinExistence type="predicted"/>
<evidence type="ECO:0000313" key="3">
    <source>
        <dbReference type="Proteomes" id="UP000054270"/>
    </source>
</evidence>
<feature type="region of interest" description="Disordered" evidence="1">
    <location>
        <begin position="105"/>
        <end position="124"/>
    </location>
</feature>
<dbReference type="InterPro" id="IPR019516">
    <property type="entry name" value="Glomulin/ALF4"/>
</dbReference>
<dbReference type="EMBL" id="KN817526">
    <property type="protein sequence ID" value="KJA26965.1"/>
    <property type="molecule type" value="Genomic_DNA"/>
</dbReference>
<dbReference type="GO" id="GO:0055105">
    <property type="term" value="F:ubiquitin-protein transferase inhibitor activity"/>
    <property type="evidence" value="ECO:0007669"/>
    <property type="project" value="TreeGrafter"/>
</dbReference>
<organism evidence="2 3">
    <name type="scientific">Hypholoma sublateritium (strain FD-334 SS-4)</name>
    <dbReference type="NCBI Taxonomy" id="945553"/>
    <lineage>
        <taxon>Eukaryota</taxon>
        <taxon>Fungi</taxon>
        <taxon>Dikarya</taxon>
        <taxon>Basidiomycota</taxon>
        <taxon>Agaricomycotina</taxon>
        <taxon>Agaricomycetes</taxon>
        <taxon>Agaricomycetidae</taxon>
        <taxon>Agaricales</taxon>
        <taxon>Agaricineae</taxon>
        <taxon>Strophariaceae</taxon>
        <taxon>Hypholoma</taxon>
    </lineage>
</organism>
<reference evidence="3" key="1">
    <citation type="submission" date="2014-04" db="EMBL/GenBank/DDBJ databases">
        <title>Evolutionary Origins and Diversification of the Mycorrhizal Mutualists.</title>
        <authorList>
            <consortium name="DOE Joint Genome Institute"/>
            <consortium name="Mycorrhizal Genomics Consortium"/>
            <person name="Kohler A."/>
            <person name="Kuo A."/>
            <person name="Nagy L.G."/>
            <person name="Floudas D."/>
            <person name="Copeland A."/>
            <person name="Barry K.W."/>
            <person name="Cichocki N."/>
            <person name="Veneault-Fourrey C."/>
            <person name="LaButti K."/>
            <person name="Lindquist E.A."/>
            <person name="Lipzen A."/>
            <person name="Lundell T."/>
            <person name="Morin E."/>
            <person name="Murat C."/>
            <person name="Riley R."/>
            <person name="Ohm R."/>
            <person name="Sun H."/>
            <person name="Tunlid A."/>
            <person name="Henrissat B."/>
            <person name="Grigoriev I.V."/>
            <person name="Hibbett D.S."/>
            <person name="Martin F."/>
        </authorList>
    </citation>
    <scope>NUCLEOTIDE SEQUENCE [LARGE SCALE GENOMIC DNA]</scope>
    <source>
        <strain evidence="3">FD-334 SS-4</strain>
    </source>
</reference>
<dbReference type="InterPro" id="IPR013877">
    <property type="entry name" value="YAP-bd/ALF4/Glomulin"/>
</dbReference>
<protein>
    <submittedName>
        <fullName evidence="2">Uncharacterized protein</fullName>
    </submittedName>
</protein>